<dbReference type="RefSeq" id="WP_343165471.1">
    <property type="nucleotide sequence ID" value="NZ_JBHRSV010000008.1"/>
</dbReference>
<comment type="similarity">
    <text evidence="1">Belongs to the thioesterase PaaI family.</text>
</comment>
<dbReference type="CDD" id="cd03443">
    <property type="entry name" value="PaaI_thioesterase"/>
    <property type="match status" value="1"/>
</dbReference>
<evidence type="ECO:0000313" key="5">
    <source>
        <dbReference type="Proteomes" id="UP001595379"/>
    </source>
</evidence>
<protein>
    <submittedName>
        <fullName evidence="4">Hotdog fold thioesterase</fullName>
    </submittedName>
</protein>
<dbReference type="EMBL" id="JBHRSV010000008">
    <property type="protein sequence ID" value="MFC2925783.1"/>
    <property type="molecule type" value="Genomic_DNA"/>
</dbReference>
<dbReference type="PANTHER" id="PTHR43240:SF5">
    <property type="entry name" value="1,4-DIHYDROXY-2-NAPHTHOYL-COA THIOESTERASE 1"/>
    <property type="match status" value="1"/>
</dbReference>
<organism evidence="4 5">
    <name type="scientific">Hyphobacterium vulgare</name>
    <dbReference type="NCBI Taxonomy" id="1736751"/>
    <lineage>
        <taxon>Bacteria</taxon>
        <taxon>Pseudomonadati</taxon>
        <taxon>Pseudomonadota</taxon>
        <taxon>Alphaproteobacteria</taxon>
        <taxon>Maricaulales</taxon>
        <taxon>Maricaulaceae</taxon>
        <taxon>Hyphobacterium</taxon>
    </lineage>
</organism>
<accession>A0ABV6ZWM5</accession>
<gene>
    <name evidence="4" type="ORF">ACFOOR_06665</name>
</gene>
<keyword evidence="2" id="KW-0378">Hydrolase</keyword>
<proteinExistence type="inferred from homology"/>
<dbReference type="Gene3D" id="3.10.129.10">
    <property type="entry name" value="Hotdog Thioesterase"/>
    <property type="match status" value="1"/>
</dbReference>
<evidence type="ECO:0000313" key="4">
    <source>
        <dbReference type="EMBL" id="MFC2925783.1"/>
    </source>
</evidence>
<comment type="caution">
    <text evidence="4">The sequence shown here is derived from an EMBL/GenBank/DDBJ whole genome shotgun (WGS) entry which is preliminary data.</text>
</comment>
<evidence type="ECO:0000256" key="1">
    <source>
        <dbReference type="ARBA" id="ARBA00008324"/>
    </source>
</evidence>
<keyword evidence="5" id="KW-1185">Reference proteome</keyword>
<evidence type="ECO:0000256" key="2">
    <source>
        <dbReference type="ARBA" id="ARBA00022801"/>
    </source>
</evidence>
<dbReference type="Pfam" id="PF03061">
    <property type="entry name" value="4HBT"/>
    <property type="match status" value="1"/>
</dbReference>
<dbReference type="SUPFAM" id="SSF54637">
    <property type="entry name" value="Thioesterase/thiol ester dehydrase-isomerase"/>
    <property type="match status" value="1"/>
</dbReference>
<dbReference type="InterPro" id="IPR006683">
    <property type="entry name" value="Thioestr_dom"/>
</dbReference>
<dbReference type="NCBIfam" id="TIGR00369">
    <property type="entry name" value="unchar_dom_1"/>
    <property type="match status" value="1"/>
</dbReference>
<dbReference type="InterPro" id="IPR003736">
    <property type="entry name" value="PAAI_dom"/>
</dbReference>
<dbReference type="Proteomes" id="UP001595379">
    <property type="component" value="Unassembled WGS sequence"/>
</dbReference>
<evidence type="ECO:0000259" key="3">
    <source>
        <dbReference type="Pfam" id="PF03061"/>
    </source>
</evidence>
<name>A0ABV6ZWM5_9PROT</name>
<dbReference type="PANTHER" id="PTHR43240">
    <property type="entry name" value="1,4-DIHYDROXY-2-NAPHTHOYL-COA THIOESTERASE 1"/>
    <property type="match status" value="1"/>
</dbReference>
<reference evidence="5" key="1">
    <citation type="journal article" date="2019" name="Int. J. Syst. Evol. Microbiol.">
        <title>The Global Catalogue of Microorganisms (GCM) 10K type strain sequencing project: providing services to taxonomists for standard genome sequencing and annotation.</title>
        <authorList>
            <consortium name="The Broad Institute Genomics Platform"/>
            <consortium name="The Broad Institute Genome Sequencing Center for Infectious Disease"/>
            <person name="Wu L."/>
            <person name="Ma J."/>
        </authorList>
    </citation>
    <scope>NUCLEOTIDE SEQUENCE [LARGE SCALE GENOMIC DNA]</scope>
    <source>
        <strain evidence="5">KCTC 52487</strain>
    </source>
</reference>
<dbReference type="InterPro" id="IPR029069">
    <property type="entry name" value="HotDog_dom_sf"/>
</dbReference>
<sequence>MAAIWHGGTFPIEAFNEFAKGCLNGHLGMEILEAGDDWIRARMPVDERTKQPFGLLHGGASVALAETLASQGAFATLDPHKKAAVGMEINANHLRPVTGGWVYGEARPEAMGRTTQVWTIRITNEQGKLVCLSRCTMAIVDQKRE</sequence>
<feature type="domain" description="Thioesterase" evidence="3">
    <location>
        <begin position="53"/>
        <end position="131"/>
    </location>
</feature>